<dbReference type="PANTHER" id="PTHR11645">
    <property type="entry name" value="PYRROLINE-5-CARBOXYLATE REDUCTASE"/>
    <property type="match status" value="1"/>
</dbReference>
<gene>
    <name evidence="9" type="ORF">MKK02DRAFT_45543</name>
</gene>
<dbReference type="PROSITE" id="PS00521">
    <property type="entry name" value="P5CR"/>
    <property type="match status" value="1"/>
</dbReference>
<evidence type="ECO:0000259" key="8">
    <source>
        <dbReference type="Pfam" id="PF14748"/>
    </source>
</evidence>
<dbReference type="Pfam" id="PF03807">
    <property type="entry name" value="F420_oxidored"/>
    <property type="match status" value="1"/>
</dbReference>
<dbReference type="GeneID" id="77732680"/>
<dbReference type="InterPro" id="IPR053790">
    <property type="entry name" value="P5CR-like_CS"/>
</dbReference>
<dbReference type="SUPFAM" id="SSF48179">
    <property type="entry name" value="6-phosphogluconate dehydrogenase C-terminal domain-like"/>
    <property type="match status" value="1"/>
</dbReference>
<protein>
    <recommendedName>
        <fullName evidence="5">Pyrroline-5-carboxylate reductase</fullName>
        <ecNumber evidence="5">1.5.1.2</ecNumber>
    </recommendedName>
</protein>
<evidence type="ECO:0000256" key="5">
    <source>
        <dbReference type="RuleBase" id="RU003903"/>
    </source>
</evidence>
<dbReference type="GO" id="GO:0055129">
    <property type="term" value="P:L-proline biosynthetic process"/>
    <property type="evidence" value="ECO:0007669"/>
    <property type="project" value="TreeGrafter"/>
</dbReference>
<feature type="binding site" evidence="4">
    <location>
        <begin position="8"/>
        <end position="13"/>
    </location>
    <ligand>
        <name>NADP(+)</name>
        <dbReference type="ChEBI" id="CHEBI:58349"/>
    </ligand>
</feature>
<sequence length="315" mass="32649">MGYTLAVLGCGTMGVAILSGVLSSLESRLAAPAQPNGTGTHEPASGISTPTASMFLDAPDETLPSKFIATVGREETGRKLRKVFAALGGRGESVEVRAGKGNVGAVSEADVVLICSKPQVARQILEEEGMSEAISGKLVISICAGVTLSQLRSWVPKDTEVVRAMPNTPCKIREGMTVVTPLESAHTRALLLAIFTSCGRCRFLDEKHFDACTALAGSGPAFVALVLEAMADGGVMMGLPRAEALELAAQTIQGTGRMALYAGLHPAQLKDSVTTPGGCTIAGLLTMEDGRVRSTMARAIQVATNHASGLGQDKK</sequence>
<dbReference type="InterPro" id="IPR036291">
    <property type="entry name" value="NAD(P)-bd_dom_sf"/>
</dbReference>
<dbReference type="InterPro" id="IPR029036">
    <property type="entry name" value="P5CR_dimer"/>
</dbReference>
<evidence type="ECO:0000256" key="1">
    <source>
        <dbReference type="ARBA" id="ARBA00005525"/>
    </source>
</evidence>
<comment type="catalytic activity">
    <reaction evidence="5">
        <text>L-proline + NADP(+) = (S)-1-pyrroline-5-carboxylate + NADPH + 2 H(+)</text>
        <dbReference type="Rhea" id="RHEA:14109"/>
        <dbReference type="ChEBI" id="CHEBI:15378"/>
        <dbReference type="ChEBI" id="CHEBI:17388"/>
        <dbReference type="ChEBI" id="CHEBI:57783"/>
        <dbReference type="ChEBI" id="CHEBI:58349"/>
        <dbReference type="ChEBI" id="CHEBI:60039"/>
        <dbReference type="EC" id="1.5.1.2"/>
    </reaction>
</comment>
<feature type="domain" description="Pyrroline-5-carboxylate reductase catalytic N-terminal" evidence="7">
    <location>
        <begin position="74"/>
        <end position="145"/>
    </location>
</feature>
<evidence type="ECO:0000313" key="9">
    <source>
        <dbReference type="EMBL" id="KAI9636836.1"/>
    </source>
</evidence>
<evidence type="ECO:0000256" key="2">
    <source>
        <dbReference type="ARBA" id="ARBA00022857"/>
    </source>
</evidence>
<dbReference type="Pfam" id="PF14748">
    <property type="entry name" value="P5CR_dimer"/>
    <property type="match status" value="1"/>
</dbReference>
<dbReference type="PANTHER" id="PTHR11645:SF0">
    <property type="entry name" value="PYRROLINE-5-CARBOXYLATE REDUCTASE 3"/>
    <property type="match status" value="1"/>
</dbReference>
<dbReference type="Gene3D" id="3.40.50.720">
    <property type="entry name" value="NAD(P)-binding Rossmann-like Domain"/>
    <property type="match status" value="1"/>
</dbReference>
<dbReference type="AlphaFoldDB" id="A0AA38HDH9"/>
<comment type="similarity">
    <text evidence="1 5">Belongs to the pyrroline-5-carboxylate reductase family.</text>
</comment>
<dbReference type="SUPFAM" id="SSF51735">
    <property type="entry name" value="NAD(P)-binding Rossmann-fold domains"/>
    <property type="match status" value="1"/>
</dbReference>
<comment type="pathway">
    <text evidence="5">Amino-acid biosynthesis; L-proline biosynthesis; L-proline from L-glutamate 5-semialdehyde: step 1/1.</text>
</comment>
<dbReference type="InterPro" id="IPR008927">
    <property type="entry name" value="6-PGluconate_DH-like_C_sf"/>
</dbReference>
<dbReference type="FunFam" id="1.10.3730.10:FF:000001">
    <property type="entry name" value="Pyrroline-5-carboxylate reductase"/>
    <property type="match status" value="1"/>
</dbReference>
<dbReference type="RefSeq" id="XP_052946613.1">
    <property type="nucleotide sequence ID" value="XM_053093475.1"/>
</dbReference>
<evidence type="ECO:0000259" key="7">
    <source>
        <dbReference type="Pfam" id="PF03807"/>
    </source>
</evidence>
<comment type="caution">
    <text evidence="9">The sequence shown here is derived from an EMBL/GenBank/DDBJ whole genome shotgun (WGS) entry which is preliminary data.</text>
</comment>
<feature type="region of interest" description="Disordered" evidence="6">
    <location>
        <begin position="31"/>
        <end position="50"/>
    </location>
</feature>
<dbReference type="InterPro" id="IPR028939">
    <property type="entry name" value="P5C_Rdtase_cat_N"/>
</dbReference>
<feature type="binding site" evidence="4">
    <location>
        <position position="102"/>
    </location>
    <ligand>
        <name>NADPH</name>
        <dbReference type="ChEBI" id="CHEBI:57783"/>
    </ligand>
</feature>
<dbReference type="InterPro" id="IPR000304">
    <property type="entry name" value="Pyrroline-COOH_reductase"/>
</dbReference>
<evidence type="ECO:0000313" key="10">
    <source>
        <dbReference type="Proteomes" id="UP001164286"/>
    </source>
</evidence>
<dbReference type="Gene3D" id="1.10.3730.10">
    <property type="entry name" value="ProC C-terminal domain-like"/>
    <property type="match status" value="1"/>
</dbReference>
<evidence type="ECO:0000256" key="6">
    <source>
        <dbReference type="SAM" id="MobiDB-lite"/>
    </source>
</evidence>
<dbReference type="PIRSF" id="PIRSF000193">
    <property type="entry name" value="Pyrrol-5-carb_rd"/>
    <property type="match status" value="1"/>
</dbReference>
<feature type="domain" description="Pyrroline-5-carboxylate reductase dimerisation" evidence="8">
    <location>
        <begin position="206"/>
        <end position="308"/>
    </location>
</feature>
<evidence type="ECO:0000256" key="3">
    <source>
        <dbReference type="ARBA" id="ARBA00023002"/>
    </source>
</evidence>
<dbReference type="GO" id="GO:0004735">
    <property type="term" value="F:pyrroline-5-carboxylate reductase activity"/>
    <property type="evidence" value="ECO:0007669"/>
    <property type="project" value="UniProtKB-EC"/>
</dbReference>
<keyword evidence="3 5" id="KW-0560">Oxidoreductase</keyword>
<keyword evidence="10" id="KW-1185">Reference proteome</keyword>
<keyword evidence="5" id="KW-0641">Proline biosynthesis</keyword>
<proteinExistence type="inferred from homology"/>
<evidence type="ECO:0000256" key="4">
    <source>
        <dbReference type="PIRSR" id="PIRSR000193-1"/>
    </source>
</evidence>
<reference evidence="9" key="1">
    <citation type="journal article" date="2022" name="G3 (Bethesda)">
        <title>High quality genome of the basidiomycete yeast Dioszegia hungarica PDD-24b-2 isolated from cloud water.</title>
        <authorList>
            <person name="Jarrige D."/>
            <person name="Haridas S."/>
            <person name="Bleykasten-Grosshans C."/>
            <person name="Joly M."/>
            <person name="Nadalig T."/>
            <person name="Sancelme M."/>
            <person name="Vuilleumier S."/>
            <person name="Grigoriev I.V."/>
            <person name="Amato P."/>
            <person name="Bringel F."/>
        </authorList>
    </citation>
    <scope>NUCLEOTIDE SEQUENCE</scope>
    <source>
        <strain evidence="9">PDD-24b-2</strain>
    </source>
</reference>
<accession>A0AA38HDH9</accession>
<dbReference type="EMBL" id="JAKWFO010000005">
    <property type="protein sequence ID" value="KAI9636836.1"/>
    <property type="molecule type" value="Genomic_DNA"/>
</dbReference>
<dbReference type="HAMAP" id="MF_01925">
    <property type="entry name" value="P5C_reductase"/>
    <property type="match status" value="1"/>
</dbReference>
<keyword evidence="2 4" id="KW-0521">NADP</keyword>
<name>A0AA38HDH9_9TREE</name>
<keyword evidence="5" id="KW-0028">Amino-acid biosynthesis</keyword>
<organism evidence="9 10">
    <name type="scientific">Dioszegia hungarica</name>
    <dbReference type="NCBI Taxonomy" id="4972"/>
    <lineage>
        <taxon>Eukaryota</taxon>
        <taxon>Fungi</taxon>
        <taxon>Dikarya</taxon>
        <taxon>Basidiomycota</taxon>
        <taxon>Agaricomycotina</taxon>
        <taxon>Tremellomycetes</taxon>
        <taxon>Tremellales</taxon>
        <taxon>Bulleribasidiaceae</taxon>
        <taxon>Dioszegia</taxon>
    </lineage>
</organism>
<dbReference type="Proteomes" id="UP001164286">
    <property type="component" value="Unassembled WGS sequence"/>
</dbReference>
<dbReference type="EC" id="1.5.1.2" evidence="5"/>
<dbReference type="NCBIfam" id="TIGR00112">
    <property type="entry name" value="proC"/>
    <property type="match status" value="1"/>
</dbReference>